<reference evidence="1 2" key="1">
    <citation type="journal article" date="2015" name="Genome Announc.">
        <title>Complete Genome Sequence of Corynebacterium camporealensis DSM 44610, Isolated from the Milk of a Manchega Sheep with Subclinical Mastitis.</title>
        <authorList>
            <person name="Ruckert C."/>
            <person name="Albersmeier A."/>
            <person name="Winkler A."/>
            <person name="Tauch A."/>
        </authorList>
    </citation>
    <scope>NUCLEOTIDE SEQUENCE [LARGE SCALE GENOMIC DNA]</scope>
    <source>
        <strain evidence="1 2">DSM 44610</strain>
    </source>
</reference>
<evidence type="ECO:0000313" key="1">
    <source>
        <dbReference type="EMBL" id="AKE38233.1"/>
    </source>
</evidence>
<proteinExistence type="predicted"/>
<dbReference type="RefSeq" id="WP_105360275.1">
    <property type="nucleotide sequence ID" value="NZ_CP011311.1"/>
</dbReference>
<gene>
    <name evidence="1" type="ORF">UL81_01240</name>
</gene>
<dbReference type="OrthoDB" id="9793302at2"/>
<protein>
    <submittedName>
        <fullName evidence="1">Uncharacterized protein</fullName>
    </submittedName>
</protein>
<evidence type="ECO:0000313" key="2">
    <source>
        <dbReference type="Proteomes" id="UP000033566"/>
    </source>
</evidence>
<dbReference type="AlphaFoldDB" id="A0A0F6QWR0"/>
<accession>A0A0F6QWR0</accession>
<dbReference type="KEGG" id="ccj:UL81_01240"/>
<name>A0A0F6QWR0_9CORY</name>
<dbReference type="Proteomes" id="UP000033566">
    <property type="component" value="Chromosome"/>
</dbReference>
<dbReference type="STRING" id="161896.UL81_01240"/>
<keyword evidence="2" id="KW-1185">Reference proteome</keyword>
<dbReference type="HOGENOM" id="CLU_062186_3_0_11"/>
<organism evidence="1 2">
    <name type="scientific">Corynebacterium camporealensis</name>
    <dbReference type="NCBI Taxonomy" id="161896"/>
    <lineage>
        <taxon>Bacteria</taxon>
        <taxon>Bacillati</taxon>
        <taxon>Actinomycetota</taxon>
        <taxon>Actinomycetes</taxon>
        <taxon>Mycobacteriales</taxon>
        <taxon>Corynebacteriaceae</taxon>
        <taxon>Corynebacterium</taxon>
    </lineage>
</organism>
<dbReference type="PATRIC" id="fig|161896.4.peg.243"/>
<dbReference type="EMBL" id="CP011311">
    <property type="protein sequence ID" value="AKE38233.1"/>
    <property type="molecule type" value="Genomic_DNA"/>
</dbReference>
<sequence>MLKLHKFNYLFGNKLKERTYVKDVPFEQIPKSKRKNKKWWYTHYRHRTAYNLLEKLVNNDNLFLFITESHQQPHQDNETALKRTTNSLEGGINSPLKKLLYDHRGLSQEHQRLACDWWLYLHTQLPDDPVEIARQQNWGKDALTKAQALANQEKRAANGHDDGRPATLDTAIDSAYNHSMGIRKGQMR</sequence>